<evidence type="ECO:0000313" key="3">
    <source>
        <dbReference type="EMBL" id="EXJ09164.1"/>
    </source>
</evidence>
<reference evidence="4" key="1">
    <citation type="submission" date="2012-11" db="EMBL/GenBank/DDBJ databases">
        <authorList>
            <person name="Singh A."/>
            <person name="Pinnaka A.K."/>
            <person name="Vaidya B."/>
        </authorList>
    </citation>
    <scope>NUCLEOTIDE SEQUENCE [LARGE SCALE GENOMIC DNA]</scope>
    <source>
        <strain evidence="4">AK23</strain>
    </source>
</reference>
<evidence type="ECO:0000313" key="4">
    <source>
        <dbReference type="Proteomes" id="UP000019464"/>
    </source>
</evidence>
<feature type="region of interest" description="Disordered" evidence="1">
    <location>
        <begin position="139"/>
        <end position="159"/>
    </location>
</feature>
<name>W9UPY1_9GAMM</name>
<dbReference type="Proteomes" id="UP000019464">
    <property type="component" value="Unassembled WGS sequence"/>
</dbReference>
<sequence>MAAIRFWVLIMGYLYLLRNKLGDAFKIGVSLEPARRGGQLPQELDWDRSLQVPMCGGHAYKVESVLHYLFAAHSRKMPIGDGYTEWFDIAVWSDVLAFLVEQRERLRIGEAEPVTFPLTRTRPVLAEIEARRQAKADEQAAKRHAWEQRQAERHAKNAEWNSSQVERLENFLLRVEDIGRLHGILVYDELSSRQRMASMYVSLPVNVAECLDHNFPLFAERDLGRSISVFPSYRARHNDRHFLAEVSVHIDCIMLQPQDDLAESIPGAARVQELLLPFVARRGDRRGPQLMRLHRWMNASLNV</sequence>
<protein>
    <recommendedName>
        <fullName evidence="2">Bacteriophage T5 Orf172 DNA-binding domain-containing protein</fullName>
    </recommendedName>
</protein>
<comment type="caution">
    <text evidence="3">The sequence shown here is derived from an EMBL/GenBank/DDBJ whole genome shotgun (WGS) entry which is preliminary data.</text>
</comment>
<dbReference type="InterPro" id="IPR018306">
    <property type="entry name" value="Phage_T5_Orf172_DNA-bd"/>
</dbReference>
<organism evidence="3 4">
    <name type="scientific">Nitrincola nitratireducens</name>
    <dbReference type="NCBI Taxonomy" id="1229521"/>
    <lineage>
        <taxon>Bacteria</taxon>
        <taxon>Pseudomonadati</taxon>
        <taxon>Pseudomonadota</taxon>
        <taxon>Gammaproteobacteria</taxon>
        <taxon>Oceanospirillales</taxon>
        <taxon>Oceanospirillaceae</taxon>
        <taxon>Nitrincola</taxon>
    </lineage>
</organism>
<dbReference type="AlphaFoldDB" id="W9UPY1"/>
<dbReference type="Pfam" id="PF10544">
    <property type="entry name" value="T5orf172"/>
    <property type="match status" value="1"/>
</dbReference>
<dbReference type="EMBL" id="AONB01000031">
    <property type="protein sequence ID" value="EXJ09164.1"/>
    <property type="molecule type" value="Genomic_DNA"/>
</dbReference>
<accession>W9UPY1</accession>
<keyword evidence="4" id="KW-1185">Reference proteome</keyword>
<proteinExistence type="predicted"/>
<dbReference type="STRING" id="1229521.D791_03904"/>
<feature type="compositionally biased region" description="Basic and acidic residues" evidence="1">
    <location>
        <begin position="139"/>
        <end position="157"/>
    </location>
</feature>
<reference evidence="3 4" key="2">
    <citation type="journal article" date="2015" name="Syst. Appl. Microbiol.">
        <title>Nitrincola nitratireducens sp. nov. isolated from a haloalkaline crater lake.</title>
        <authorList>
            <person name="Singh A."/>
            <person name="Vaidya B."/>
            <person name="Tanuku N.R."/>
            <person name="Pinnaka A.K."/>
        </authorList>
    </citation>
    <scope>NUCLEOTIDE SEQUENCE [LARGE SCALE GENOMIC DNA]</scope>
    <source>
        <strain evidence="3 4">AK23</strain>
    </source>
</reference>
<gene>
    <name evidence="3" type="ORF">D791_03904</name>
</gene>
<evidence type="ECO:0000256" key="1">
    <source>
        <dbReference type="SAM" id="MobiDB-lite"/>
    </source>
</evidence>
<feature type="domain" description="Bacteriophage T5 Orf172 DNA-binding" evidence="2">
    <location>
        <begin position="12"/>
        <end position="91"/>
    </location>
</feature>
<evidence type="ECO:0000259" key="2">
    <source>
        <dbReference type="Pfam" id="PF10544"/>
    </source>
</evidence>